<accession>A0ACB9LWT8</accession>
<protein>
    <submittedName>
        <fullName evidence="1">Uncharacterized protein</fullName>
    </submittedName>
</protein>
<name>A0ACB9LWT8_BAUVA</name>
<dbReference type="EMBL" id="CM039436">
    <property type="protein sequence ID" value="KAI4315365.1"/>
    <property type="molecule type" value="Genomic_DNA"/>
</dbReference>
<evidence type="ECO:0000313" key="2">
    <source>
        <dbReference type="Proteomes" id="UP000828941"/>
    </source>
</evidence>
<evidence type="ECO:0000313" key="1">
    <source>
        <dbReference type="EMBL" id="KAI4315365.1"/>
    </source>
</evidence>
<dbReference type="Proteomes" id="UP000828941">
    <property type="component" value="Chromosome 11"/>
</dbReference>
<keyword evidence="2" id="KW-1185">Reference proteome</keyword>
<reference evidence="1 2" key="1">
    <citation type="journal article" date="2022" name="DNA Res.">
        <title>Chromosomal-level genome assembly of the orchid tree Bauhinia variegata (Leguminosae; Cercidoideae) supports the allotetraploid origin hypothesis of Bauhinia.</title>
        <authorList>
            <person name="Zhong Y."/>
            <person name="Chen Y."/>
            <person name="Zheng D."/>
            <person name="Pang J."/>
            <person name="Liu Y."/>
            <person name="Luo S."/>
            <person name="Meng S."/>
            <person name="Qian L."/>
            <person name="Wei D."/>
            <person name="Dai S."/>
            <person name="Zhou R."/>
        </authorList>
    </citation>
    <scope>NUCLEOTIDE SEQUENCE [LARGE SCALE GENOMIC DNA]</scope>
    <source>
        <strain evidence="1">BV-YZ2020</strain>
    </source>
</reference>
<proteinExistence type="predicted"/>
<gene>
    <name evidence="1" type="ORF">L6164_028182</name>
</gene>
<comment type="caution">
    <text evidence="1">The sequence shown here is derived from an EMBL/GenBank/DDBJ whole genome shotgun (WGS) entry which is preliminary data.</text>
</comment>
<sequence length="137" mass="14954">MVLPIIGLCELGNCPQTTVCGVLRGTARPKLGANINLGCFYFVGMPVAVWLGFYAGLDFEGLWLGLMAAQGSCMVTMLFVLARTNWNGQAQRAKELTSSDYDEEELLVEKWNHKDQTDNCVDSTLSDNNLDGSDLAV</sequence>
<organism evidence="1 2">
    <name type="scientific">Bauhinia variegata</name>
    <name type="common">Purple orchid tree</name>
    <name type="synonym">Phanera variegata</name>
    <dbReference type="NCBI Taxonomy" id="167791"/>
    <lineage>
        <taxon>Eukaryota</taxon>
        <taxon>Viridiplantae</taxon>
        <taxon>Streptophyta</taxon>
        <taxon>Embryophyta</taxon>
        <taxon>Tracheophyta</taxon>
        <taxon>Spermatophyta</taxon>
        <taxon>Magnoliopsida</taxon>
        <taxon>eudicotyledons</taxon>
        <taxon>Gunneridae</taxon>
        <taxon>Pentapetalae</taxon>
        <taxon>rosids</taxon>
        <taxon>fabids</taxon>
        <taxon>Fabales</taxon>
        <taxon>Fabaceae</taxon>
        <taxon>Cercidoideae</taxon>
        <taxon>Cercideae</taxon>
        <taxon>Bauhiniinae</taxon>
        <taxon>Bauhinia</taxon>
    </lineage>
</organism>